<dbReference type="Proteomes" id="UP000469452">
    <property type="component" value="Unassembled WGS sequence"/>
</dbReference>
<dbReference type="AlphaFoldDB" id="A0A6A4ZXI3"/>
<organism evidence="1 2">
    <name type="scientific">Aphanomyces astaci</name>
    <name type="common">Crayfish plague agent</name>
    <dbReference type="NCBI Taxonomy" id="112090"/>
    <lineage>
        <taxon>Eukaryota</taxon>
        <taxon>Sar</taxon>
        <taxon>Stramenopiles</taxon>
        <taxon>Oomycota</taxon>
        <taxon>Saprolegniomycetes</taxon>
        <taxon>Saprolegniales</taxon>
        <taxon>Verrucalvaceae</taxon>
        <taxon>Aphanomyces</taxon>
    </lineage>
</organism>
<accession>A0A6A4ZXI3</accession>
<gene>
    <name evidence="1" type="ORF">AaE_010582</name>
</gene>
<name>A0A6A4ZXI3_APHAT</name>
<proteinExistence type="predicted"/>
<comment type="caution">
    <text evidence="1">The sequence shown here is derived from an EMBL/GenBank/DDBJ whole genome shotgun (WGS) entry which is preliminary data.</text>
</comment>
<dbReference type="VEuPathDB" id="FungiDB:H257_03515"/>
<dbReference type="EMBL" id="VJMI01016499">
    <property type="protein sequence ID" value="KAF0718700.1"/>
    <property type="molecule type" value="Genomic_DNA"/>
</dbReference>
<evidence type="ECO:0000313" key="1">
    <source>
        <dbReference type="EMBL" id="KAF0718700.1"/>
    </source>
</evidence>
<sequence>MSNELISCMLAMISESREVKQILTKLLSPKSNTFTVQPSSRYCTPLEVLSYFQLAVRLVESDELLVGYISKHGTCTHIYKNAPAVLNPKDKSAPVLWRNFDLIVIMGGSTHDDQHVDVKRAVVESIETTLRKTSQVGKKLKGTTQNATGLVASNPPDPKVRTRRSVTRRHLSIRAAPTFDAELQLTPEVRRKLSLLYDEVQGLLHQYNVQSG</sequence>
<protein>
    <submittedName>
        <fullName evidence="1">Uncharacterized protein</fullName>
    </submittedName>
</protein>
<reference evidence="1 2" key="1">
    <citation type="submission" date="2019-06" db="EMBL/GenBank/DDBJ databases">
        <title>Genomics analysis of Aphanomyces spp. identifies a new class of oomycete effector associated with host adaptation.</title>
        <authorList>
            <person name="Gaulin E."/>
        </authorList>
    </citation>
    <scope>NUCLEOTIDE SEQUENCE [LARGE SCALE GENOMIC DNA]</scope>
    <source>
        <strain evidence="1 2">E</strain>
    </source>
</reference>
<evidence type="ECO:0000313" key="2">
    <source>
        <dbReference type="Proteomes" id="UP000469452"/>
    </source>
</evidence>